<dbReference type="EMBL" id="KV448242">
    <property type="protein sequence ID" value="OAX39633.1"/>
    <property type="molecule type" value="Genomic_DNA"/>
</dbReference>
<proteinExistence type="predicted"/>
<protein>
    <recommendedName>
        <fullName evidence="3">Protein kinase domain-containing protein</fullName>
    </recommendedName>
</protein>
<accession>A0A1B7N454</accession>
<evidence type="ECO:0000313" key="2">
    <source>
        <dbReference type="Proteomes" id="UP000092154"/>
    </source>
</evidence>
<dbReference type="OrthoDB" id="2691388at2759"/>
<gene>
    <name evidence="1" type="ORF">K503DRAFT_799488</name>
</gene>
<name>A0A1B7N454_9AGAM</name>
<evidence type="ECO:0008006" key="3">
    <source>
        <dbReference type="Google" id="ProtNLM"/>
    </source>
</evidence>
<dbReference type="InterPro" id="IPR011009">
    <property type="entry name" value="Kinase-like_dom_sf"/>
</dbReference>
<dbReference type="STRING" id="1314800.A0A1B7N454"/>
<dbReference type="SUPFAM" id="SSF56112">
    <property type="entry name" value="Protein kinase-like (PK-like)"/>
    <property type="match status" value="1"/>
</dbReference>
<dbReference type="Gene3D" id="1.10.510.10">
    <property type="entry name" value="Transferase(Phosphotransferase) domain 1"/>
    <property type="match status" value="1"/>
</dbReference>
<dbReference type="AlphaFoldDB" id="A0A1B7N454"/>
<evidence type="ECO:0000313" key="1">
    <source>
        <dbReference type="EMBL" id="OAX39633.1"/>
    </source>
</evidence>
<reference evidence="1 2" key="1">
    <citation type="submission" date="2016-06" db="EMBL/GenBank/DDBJ databases">
        <title>Comparative genomics of the ectomycorrhizal sister species Rhizopogon vinicolor and Rhizopogon vesiculosus (Basidiomycota: Boletales) reveals a divergence of the mating type B locus.</title>
        <authorList>
            <consortium name="DOE Joint Genome Institute"/>
            <person name="Mujic A.B."/>
            <person name="Kuo A."/>
            <person name="Tritt A."/>
            <person name="Lipzen A."/>
            <person name="Chen C."/>
            <person name="Johnson J."/>
            <person name="Sharma A."/>
            <person name="Barry K."/>
            <person name="Grigoriev I.V."/>
            <person name="Spatafora J.W."/>
        </authorList>
    </citation>
    <scope>NUCLEOTIDE SEQUENCE [LARGE SCALE GENOMIC DNA]</scope>
    <source>
        <strain evidence="1 2">AM-OR11-026</strain>
    </source>
</reference>
<dbReference type="Proteomes" id="UP000092154">
    <property type="component" value="Unassembled WGS sequence"/>
</dbReference>
<keyword evidence="2" id="KW-1185">Reference proteome</keyword>
<sequence>MADGELELKVRRPRNPGRIVYSLFDSEVQYVDIEPPTRTNGEYTLRAPEVILAVDYGVQVDIWALGCMRPKIPKEAEKRIPDVNRDDSFIPETLSFQLLLSQLLAVIGPPAKATKCLESSFANAADVYEFWLAVQAAFLDVSQKNSVKLPTSVLEKICRLCNYRFNQMINEGPSDIFVTAIFFATRSAAILKKINPLTISPIRIQRTSSRVIYILPSMRRQLQVEYELKGEKIRDLDAGVALAKLNEQIIAYAKEAWPFNRLLTDKANTVKYWRDFLDHDSADILAYFAVKFFEITVNSMADERTASTVTWLNSALRSSQKGSTIIGQVQIRQWALMDPERNKKPPQKPSVKFRDLDKALLDVDIDSATVKGSATIHKRVKASWNIWIQHLTMWLTHGSESQG</sequence>
<organism evidence="1 2">
    <name type="scientific">Rhizopogon vinicolor AM-OR11-026</name>
    <dbReference type="NCBI Taxonomy" id="1314800"/>
    <lineage>
        <taxon>Eukaryota</taxon>
        <taxon>Fungi</taxon>
        <taxon>Dikarya</taxon>
        <taxon>Basidiomycota</taxon>
        <taxon>Agaricomycotina</taxon>
        <taxon>Agaricomycetes</taxon>
        <taxon>Agaricomycetidae</taxon>
        <taxon>Boletales</taxon>
        <taxon>Suillineae</taxon>
        <taxon>Rhizopogonaceae</taxon>
        <taxon>Rhizopogon</taxon>
    </lineage>
</organism>
<dbReference type="InParanoid" id="A0A1B7N454"/>